<feature type="non-terminal residue" evidence="1">
    <location>
        <position position="1"/>
    </location>
</feature>
<organism evidence="1 2">
    <name type="scientific">Phytophthora nicotianae CJ01A1</name>
    <dbReference type="NCBI Taxonomy" id="1317063"/>
    <lineage>
        <taxon>Eukaryota</taxon>
        <taxon>Sar</taxon>
        <taxon>Stramenopiles</taxon>
        <taxon>Oomycota</taxon>
        <taxon>Peronosporomycetes</taxon>
        <taxon>Peronosporales</taxon>
        <taxon>Peronosporaceae</taxon>
        <taxon>Phytophthora</taxon>
    </lineage>
</organism>
<dbReference type="Proteomes" id="UP000018958">
    <property type="component" value="Unassembled WGS sequence"/>
</dbReference>
<reference evidence="1 2" key="1">
    <citation type="submission" date="2013-11" db="EMBL/GenBank/DDBJ databases">
        <title>The Genome Sequence of Phytophthora parasitica CJ01A1.</title>
        <authorList>
            <consortium name="The Broad Institute Genomics Platform"/>
            <person name="Russ C."/>
            <person name="Tyler B."/>
            <person name="Panabieres F."/>
            <person name="Shan W."/>
            <person name="Tripathy S."/>
            <person name="Grunwald N."/>
            <person name="Machado M."/>
            <person name="Johnson C.S."/>
            <person name="Walker B."/>
            <person name="Young S.K."/>
            <person name="Zeng Q."/>
            <person name="Gargeya S."/>
            <person name="Fitzgerald M."/>
            <person name="Haas B."/>
            <person name="Abouelleil A."/>
            <person name="Allen A.W."/>
            <person name="Alvarado L."/>
            <person name="Arachchi H.M."/>
            <person name="Berlin A.M."/>
            <person name="Chapman S.B."/>
            <person name="Gainer-Dewar J."/>
            <person name="Goldberg J."/>
            <person name="Griggs A."/>
            <person name="Gujja S."/>
            <person name="Hansen M."/>
            <person name="Howarth C."/>
            <person name="Imamovic A."/>
            <person name="Ireland A."/>
            <person name="Larimer J."/>
            <person name="McCowan C."/>
            <person name="Murphy C."/>
            <person name="Pearson M."/>
            <person name="Poon T.W."/>
            <person name="Priest M."/>
            <person name="Roberts A."/>
            <person name="Saif S."/>
            <person name="Shea T."/>
            <person name="Sisk P."/>
            <person name="Sykes S."/>
            <person name="Wortman J."/>
            <person name="Nusbaum C."/>
            <person name="Birren B."/>
        </authorList>
    </citation>
    <scope>NUCLEOTIDE SEQUENCE [LARGE SCALE GENOMIC DNA]</scope>
    <source>
        <strain evidence="1 2">CJ01A1</strain>
    </source>
</reference>
<dbReference type="EMBL" id="ANIX01002691">
    <property type="protein sequence ID" value="ETP10897.1"/>
    <property type="molecule type" value="Genomic_DNA"/>
</dbReference>
<proteinExistence type="predicted"/>
<gene>
    <name evidence="1" type="ORF">F441_13547</name>
</gene>
<protein>
    <submittedName>
        <fullName evidence="1">Uncharacterized protein</fullName>
    </submittedName>
</protein>
<sequence>RSATHFTNLIRVGLQRQQQQRRGRLRFWALPDTTTAPTALRTTALASGVVPSCPAAYPSHPALSTKTAVSPFASALTSVRLQPTNSAAMSIRATQLSCEASLASVSTQQRQELSPRYVLALFTFLTPCSSCVDAVLSVGALPDLGIDANVIHGPKFSNMGYFGGQVGSGGVAYHDIERPGSSASC</sequence>
<comment type="caution">
    <text evidence="1">The sequence shown here is derived from an EMBL/GenBank/DDBJ whole genome shotgun (WGS) entry which is preliminary data.</text>
</comment>
<accession>W2WKL8</accession>
<dbReference type="AlphaFoldDB" id="W2WKL8"/>
<name>W2WKL8_PHYNI</name>
<evidence type="ECO:0000313" key="2">
    <source>
        <dbReference type="Proteomes" id="UP000018958"/>
    </source>
</evidence>
<evidence type="ECO:0000313" key="1">
    <source>
        <dbReference type="EMBL" id="ETP10897.1"/>
    </source>
</evidence>